<evidence type="ECO:0000313" key="1">
    <source>
        <dbReference type="EMBL" id="GBM84280.1"/>
    </source>
</evidence>
<comment type="caution">
    <text evidence="1">The sequence shown here is derived from an EMBL/GenBank/DDBJ whole genome shotgun (WGS) entry which is preliminary data.</text>
</comment>
<dbReference type="Proteomes" id="UP000499080">
    <property type="component" value="Unassembled WGS sequence"/>
</dbReference>
<dbReference type="EMBL" id="BGPR01108916">
    <property type="protein sequence ID" value="GBM84280.1"/>
    <property type="molecule type" value="Genomic_DNA"/>
</dbReference>
<sequence length="85" mass="9416">VNPFLPWHPVTLNNSRCNSSSTEVGVLMAITGRAPPLTRRIHSLEGVTQPPPLLYLQEKPEPAFLSGSFSSMNSWCPPPWGVMRM</sequence>
<gene>
    <name evidence="1" type="ORF">AVEN_115469_1</name>
</gene>
<accession>A0A4Y2J304</accession>
<organism evidence="1 2">
    <name type="scientific">Araneus ventricosus</name>
    <name type="common">Orbweaver spider</name>
    <name type="synonym">Epeira ventricosa</name>
    <dbReference type="NCBI Taxonomy" id="182803"/>
    <lineage>
        <taxon>Eukaryota</taxon>
        <taxon>Metazoa</taxon>
        <taxon>Ecdysozoa</taxon>
        <taxon>Arthropoda</taxon>
        <taxon>Chelicerata</taxon>
        <taxon>Arachnida</taxon>
        <taxon>Araneae</taxon>
        <taxon>Araneomorphae</taxon>
        <taxon>Entelegynae</taxon>
        <taxon>Araneoidea</taxon>
        <taxon>Araneidae</taxon>
        <taxon>Araneus</taxon>
    </lineage>
</organism>
<keyword evidence="2" id="KW-1185">Reference proteome</keyword>
<reference evidence="1 2" key="1">
    <citation type="journal article" date="2019" name="Sci. Rep.">
        <title>Orb-weaving spider Araneus ventricosus genome elucidates the spidroin gene catalogue.</title>
        <authorList>
            <person name="Kono N."/>
            <person name="Nakamura H."/>
            <person name="Ohtoshi R."/>
            <person name="Moran D.A.P."/>
            <person name="Shinohara A."/>
            <person name="Yoshida Y."/>
            <person name="Fujiwara M."/>
            <person name="Mori M."/>
            <person name="Tomita M."/>
            <person name="Arakawa K."/>
        </authorList>
    </citation>
    <scope>NUCLEOTIDE SEQUENCE [LARGE SCALE GENOMIC DNA]</scope>
</reference>
<name>A0A4Y2J304_ARAVE</name>
<feature type="non-terminal residue" evidence="1">
    <location>
        <position position="1"/>
    </location>
</feature>
<proteinExistence type="predicted"/>
<dbReference type="AlphaFoldDB" id="A0A4Y2J304"/>
<evidence type="ECO:0000313" key="2">
    <source>
        <dbReference type="Proteomes" id="UP000499080"/>
    </source>
</evidence>
<protein>
    <submittedName>
        <fullName evidence="1">Uncharacterized protein</fullName>
    </submittedName>
</protein>